<dbReference type="RefSeq" id="WP_309970522.1">
    <property type="nucleotide sequence ID" value="NZ_JAVDWH010000001.1"/>
</dbReference>
<evidence type="ECO:0000313" key="2">
    <source>
        <dbReference type="EMBL" id="MDR7087245.1"/>
    </source>
</evidence>
<comment type="caution">
    <text evidence="2">The sequence shown here is derived from an EMBL/GenBank/DDBJ whole genome shotgun (WGS) entry which is preliminary data.</text>
</comment>
<gene>
    <name evidence="2" type="ORF">J2X11_002084</name>
</gene>
<organism evidence="2 3">
    <name type="scientific">Aeromicrobium panaciterrae</name>
    <dbReference type="NCBI Taxonomy" id="363861"/>
    <lineage>
        <taxon>Bacteria</taxon>
        <taxon>Bacillati</taxon>
        <taxon>Actinomycetota</taxon>
        <taxon>Actinomycetes</taxon>
        <taxon>Propionibacteriales</taxon>
        <taxon>Nocardioidaceae</taxon>
        <taxon>Aeromicrobium</taxon>
    </lineage>
</organism>
<dbReference type="EMBL" id="JAVDWH010000001">
    <property type="protein sequence ID" value="MDR7087245.1"/>
    <property type="molecule type" value="Genomic_DNA"/>
</dbReference>
<keyword evidence="3" id="KW-1185">Reference proteome</keyword>
<keyword evidence="2" id="KW-0449">Lipoprotein</keyword>
<accession>A0ABU1UQ24</accession>
<feature type="transmembrane region" description="Helical" evidence="1">
    <location>
        <begin position="93"/>
        <end position="111"/>
    </location>
</feature>
<evidence type="ECO:0000256" key="1">
    <source>
        <dbReference type="SAM" id="Phobius"/>
    </source>
</evidence>
<name>A0ABU1UQ24_9ACTN</name>
<feature type="transmembrane region" description="Helical" evidence="1">
    <location>
        <begin position="38"/>
        <end position="56"/>
    </location>
</feature>
<reference evidence="2 3" key="1">
    <citation type="submission" date="2023-07" db="EMBL/GenBank/DDBJ databases">
        <title>Sorghum-associated microbial communities from plants grown in Nebraska, USA.</title>
        <authorList>
            <person name="Schachtman D."/>
        </authorList>
    </citation>
    <scope>NUCLEOTIDE SEQUENCE [LARGE SCALE GENOMIC DNA]</scope>
    <source>
        <strain evidence="2 3">BE248</strain>
    </source>
</reference>
<keyword evidence="1" id="KW-0472">Membrane</keyword>
<keyword evidence="1" id="KW-1133">Transmembrane helix</keyword>
<evidence type="ECO:0000313" key="3">
    <source>
        <dbReference type="Proteomes" id="UP001257739"/>
    </source>
</evidence>
<feature type="transmembrane region" description="Helical" evidence="1">
    <location>
        <begin position="7"/>
        <end position="26"/>
    </location>
</feature>
<proteinExistence type="predicted"/>
<feature type="transmembrane region" description="Helical" evidence="1">
    <location>
        <begin position="63"/>
        <end position="81"/>
    </location>
</feature>
<keyword evidence="1" id="KW-0812">Transmembrane</keyword>
<protein>
    <submittedName>
        <fullName evidence="2">Outer membrane lipoprotein</fullName>
    </submittedName>
</protein>
<dbReference type="Proteomes" id="UP001257739">
    <property type="component" value="Unassembled WGS sequence"/>
</dbReference>
<sequence length="125" mass="12950">MRSRRTAGIFCGGVMVAAMVAWVVGADTSHFDYSTFDNLVGGAGVAACAFAVIAAFRSSWARVPLVAAFAVAALLADARFSDSTEDGIDLTPILLPPVIFFLGSLALLITAMSPGRDKPTPAAQE</sequence>